<dbReference type="PANTHER" id="PTHR20997:SF2">
    <property type="entry name" value="EG:BACR42I17.2 PROTEIN-RELATED"/>
    <property type="match status" value="1"/>
</dbReference>
<evidence type="ECO:0000313" key="2">
    <source>
        <dbReference type="EMBL" id="CAG9761085.1"/>
    </source>
</evidence>
<feature type="signal peptide" evidence="1">
    <location>
        <begin position="1"/>
        <end position="17"/>
    </location>
</feature>
<evidence type="ECO:0000256" key="1">
    <source>
        <dbReference type="SAM" id="SignalP"/>
    </source>
</evidence>
<reference evidence="2" key="1">
    <citation type="submission" date="2022-01" db="EMBL/GenBank/DDBJ databases">
        <authorList>
            <person name="King R."/>
        </authorList>
    </citation>
    <scope>NUCLEOTIDE SEQUENCE</scope>
</reference>
<dbReference type="OrthoDB" id="6512861at2759"/>
<evidence type="ECO:0000313" key="3">
    <source>
        <dbReference type="Proteomes" id="UP001152799"/>
    </source>
</evidence>
<proteinExistence type="predicted"/>
<dbReference type="AlphaFoldDB" id="A0A9N9MFR6"/>
<dbReference type="EMBL" id="OU892277">
    <property type="protein sequence ID" value="CAG9761085.1"/>
    <property type="molecule type" value="Genomic_DNA"/>
</dbReference>
<dbReference type="PANTHER" id="PTHR20997">
    <property type="entry name" value="EG:BACR42I17.2 PROTEIN-RELATED"/>
    <property type="match status" value="1"/>
</dbReference>
<keyword evidence="1" id="KW-0732">Signal</keyword>
<keyword evidence="3" id="KW-1185">Reference proteome</keyword>
<protein>
    <submittedName>
        <fullName evidence="2">Uncharacterized protein</fullName>
    </submittedName>
</protein>
<accession>A0A9N9MFR6</accession>
<gene>
    <name evidence="2" type="ORF">CEUTPL_LOCUS1796</name>
</gene>
<feature type="chain" id="PRO_5040171987" evidence="1">
    <location>
        <begin position="18"/>
        <end position="447"/>
    </location>
</feature>
<dbReference type="Proteomes" id="UP001152799">
    <property type="component" value="Chromosome 1"/>
</dbReference>
<organism evidence="2 3">
    <name type="scientific">Ceutorhynchus assimilis</name>
    <name type="common">cabbage seed weevil</name>
    <dbReference type="NCBI Taxonomy" id="467358"/>
    <lineage>
        <taxon>Eukaryota</taxon>
        <taxon>Metazoa</taxon>
        <taxon>Ecdysozoa</taxon>
        <taxon>Arthropoda</taxon>
        <taxon>Hexapoda</taxon>
        <taxon>Insecta</taxon>
        <taxon>Pterygota</taxon>
        <taxon>Neoptera</taxon>
        <taxon>Endopterygota</taxon>
        <taxon>Coleoptera</taxon>
        <taxon>Polyphaga</taxon>
        <taxon>Cucujiformia</taxon>
        <taxon>Curculionidae</taxon>
        <taxon>Ceutorhynchinae</taxon>
        <taxon>Ceutorhynchus</taxon>
    </lineage>
</organism>
<name>A0A9N9MFR6_9CUCU</name>
<sequence length="447" mass="51242">MLWKIFGFFLILGTCLAEIELPNHPTNLDEVPAIKQRCEEKGKTDTYDRLKVAINETRKCLETKIDPTKVKDELEEAKKTGSMDEVFSKYCNKRSEYKECILKTVNVTKECMDESESNAVDTVIRVIEEIGDFACYRDGDRLAMFIAEGGSECVSSRSEQIKTCINETLKIDTSSISFTSLPTNLPNWKIDKKKCDDLKTIQDCVVTDLEKNCKDTTPANIIDALFKFVKKTTCKNIKKRNTHHWKIKRDLNIHAIRMINSSAIHQRFAEECKKNGGEEAYDQFWNALHNSQSCFEHNRIFVTPKQEYLNTLRRCTDDHVTKLESCFPDDLKFYPKLLIEVVEALIGFSYDHLNLNKLTPQSDIVFCLQRLRTSGAVQNLSECIQGKTPVQSDVLNYQLPNKTSVCKLWGEMDECFNNFIKRTCAPDIAVDVILGNFTEALLKPCRT</sequence>
<dbReference type="Pfam" id="PF07165">
    <property type="entry name" value="DUF1397"/>
    <property type="match status" value="1"/>
</dbReference>
<dbReference type="InterPro" id="IPR009832">
    <property type="entry name" value="DUF1397"/>
</dbReference>